<dbReference type="AlphaFoldDB" id="J0NLL1"/>
<sequence length="306" mass="30250">MPQVTRTHPAPTMPTGTEVASYATYLEAQQGVDFLSENGFDVSAITIVGSDLHLVERVTGRLTIARAALSGASNGGLWGALFGMLMSAGSGGAATGAWVFGGLLGGALLGMGLSALAYTARGGRRDFVSSSQVVASRYAVLASSDIDTAYRLLQRTPGNQSRARAARERTEDSGPTEYGSRADEEPRFGVRLSGARRADGAPTGGAQGAPVSTESSAAGAAHGGRAAVGAAAEGPASVPVAASSEEAAVTGEGAPALVDEAAPAPVPTDETAPAGGEARTGAVDAPMGESDGGAPDHGGPTGGSNR</sequence>
<dbReference type="Pfam" id="PF11181">
    <property type="entry name" value="YflT"/>
    <property type="match status" value="1"/>
</dbReference>
<keyword evidence="2" id="KW-0812">Transmembrane</keyword>
<feature type="region of interest" description="Disordered" evidence="1">
    <location>
        <begin position="153"/>
        <end position="220"/>
    </location>
</feature>
<feature type="region of interest" description="Disordered" evidence="1">
    <location>
        <begin position="238"/>
        <end position="306"/>
    </location>
</feature>
<comment type="caution">
    <text evidence="4">The sequence shown here is derived from an EMBL/GenBank/DDBJ whole genome shotgun (WGS) entry which is preliminary data.</text>
</comment>
<protein>
    <recommendedName>
        <fullName evidence="3">General stress protein 17M-like domain-containing protein</fullName>
    </recommendedName>
</protein>
<dbReference type="EMBL" id="AKFS01000053">
    <property type="protein sequence ID" value="EJF48054.1"/>
    <property type="molecule type" value="Genomic_DNA"/>
</dbReference>
<keyword evidence="2" id="KW-1133">Transmembrane helix</keyword>
<dbReference type="PATRIC" id="fig|1125717.3.peg.327"/>
<feature type="domain" description="General stress protein 17M-like" evidence="3">
    <location>
        <begin position="18"/>
        <end position="88"/>
    </location>
</feature>
<keyword evidence="5" id="KW-1185">Reference proteome</keyword>
<feature type="compositionally biased region" description="Gly residues" evidence="1">
    <location>
        <begin position="295"/>
        <end position="306"/>
    </location>
</feature>
<dbReference type="RefSeq" id="WP_005868057.1">
    <property type="nucleotide sequence ID" value="NZ_AKFS01000053.1"/>
</dbReference>
<organism evidence="4 5">
    <name type="scientific">Schaalia georgiae F0490</name>
    <dbReference type="NCBI Taxonomy" id="1125717"/>
    <lineage>
        <taxon>Bacteria</taxon>
        <taxon>Bacillati</taxon>
        <taxon>Actinomycetota</taxon>
        <taxon>Actinomycetes</taxon>
        <taxon>Actinomycetales</taxon>
        <taxon>Actinomycetaceae</taxon>
        <taxon>Schaalia</taxon>
    </lineage>
</organism>
<name>J0NLL1_9ACTO</name>
<evidence type="ECO:0000313" key="4">
    <source>
        <dbReference type="EMBL" id="EJF48054.1"/>
    </source>
</evidence>
<proteinExistence type="predicted"/>
<accession>J0NLL1</accession>
<dbReference type="InterPro" id="IPR025889">
    <property type="entry name" value="GSP17M-like_dom"/>
</dbReference>
<keyword evidence="2" id="KW-0472">Membrane</keyword>
<evidence type="ECO:0000256" key="2">
    <source>
        <dbReference type="SAM" id="Phobius"/>
    </source>
</evidence>
<dbReference type="Proteomes" id="UP000004578">
    <property type="component" value="Unassembled WGS sequence"/>
</dbReference>
<feature type="compositionally biased region" description="Low complexity" evidence="1">
    <location>
        <begin position="238"/>
        <end position="254"/>
    </location>
</feature>
<feature type="transmembrane region" description="Helical" evidence="2">
    <location>
        <begin position="67"/>
        <end position="86"/>
    </location>
</feature>
<reference evidence="4 5" key="1">
    <citation type="submission" date="2012-05" db="EMBL/GenBank/DDBJ databases">
        <authorList>
            <person name="Harkins D.M."/>
            <person name="Madupu R."/>
            <person name="Durkin A.S."/>
            <person name="Torralba M."/>
            <person name="Methe B."/>
            <person name="Sutton G.G."/>
            <person name="Nelson K.E."/>
        </authorList>
    </citation>
    <scope>NUCLEOTIDE SEQUENCE [LARGE SCALE GENOMIC DNA]</scope>
    <source>
        <strain evidence="4 5">F0490</strain>
    </source>
</reference>
<gene>
    <name evidence="4" type="ORF">HMPREF1317_0390</name>
</gene>
<evidence type="ECO:0000313" key="5">
    <source>
        <dbReference type="Proteomes" id="UP000004578"/>
    </source>
</evidence>
<evidence type="ECO:0000256" key="1">
    <source>
        <dbReference type="SAM" id="MobiDB-lite"/>
    </source>
</evidence>
<evidence type="ECO:0000259" key="3">
    <source>
        <dbReference type="Pfam" id="PF11181"/>
    </source>
</evidence>
<feature type="transmembrane region" description="Helical" evidence="2">
    <location>
        <begin position="98"/>
        <end position="120"/>
    </location>
</feature>